<name>A0A822Y379_NELNU</name>
<dbReference type="GO" id="GO:0003723">
    <property type="term" value="F:RNA binding"/>
    <property type="evidence" value="ECO:0007669"/>
    <property type="project" value="InterPro"/>
</dbReference>
<evidence type="ECO:0000256" key="1">
    <source>
        <dbReference type="ARBA" id="ARBA00006643"/>
    </source>
</evidence>
<evidence type="ECO:0000256" key="2">
    <source>
        <dbReference type="ARBA" id="ARBA00022737"/>
    </source>
</evidence>
<dbReference type="Gene3D" id="1.25.40.10">
    <property type="entry name" value="Tetratricopeptide repeat domain"/>
    <property type="match status" value="4"/>
</dbReference>
<dbReference type="Pfam" id="PF13041">
    <property type="entry name" value="PPR_2"/>
    <property type="match status" value="3"/>
</dbReference>
<accession>A0A822Y379</accession>
<dbReference type="PANTHER" id="PTHR47926">
    <property type="entry name" value="PENTATRICOPEPTIDE REPEAT-CONTAINING PROTEIN"/>
    <property type="match status" value="1"/>
</dbReference>
<evidence type="ECO:0000259" key="4">
    <source>
        <dbReference type="Pfam" id="PF14432"/>
    </source>
</evidence>
<dbReference type="Pfam" id="PF20431">
    <property type="entry name" value="E_motif"/>
    <property type="match status" value="1"/>
</dbReference>
<dbReference type="FunFam" id="1.25.40.10:FF:000470">
    <property type="entry name" value="Pentatricopeptide repeat-containing protein At5g66520"/>
    <property type="match status" value="1"/>
</dbReference>
<comment type="caution">
    <text evidence="5">The sequence shown here is derived from an EMBL/GenBank/DDBJ whole genome shotgun (WGS) entry which is preliminary data.</text>
</comment>
<dbReference type="FunFam" id="1.25.40.10:FF:000184">
    <property type="entry name" value="Pentatricopeptide repeat-containing protein, chloroplastic"/>
    <property type="match status" value="1"/>
</dbReference>
<keyword evidence="2" id="KW-0677">Repeat</keyword>
<dbReference type="FunFam" id="1.25.40.10:FF:000333">
    <property type="entry name" value="Pentatricopeptide repeat-containing protein"/>
    <property type="match status" value="1"/>
</dbReference>
<feature type="domain" description="DYW" evidence="4">
    <location>
        <begin position="595"/>
        <end position="687"/>
    </location>
</feature>
<dbReference type="Pfam" id="PF14432">
    <property type="entry name" value="DYW_deaminase"/>
    <property type="match status" value="1"/>
</dbReference>
<dbReference type="AlphaFoldDB" id="A0A822Y379"/>
<dbReference type="PANTHER" id="PTHR47926:SF347">
    <property type="entry name" value="PENTATRICOPEPTIDE REPEAT-CONTAINING PROTEIN"/>
    <property type="match status" value="1"/>
</dbReference>
<dbReference type="InterPro" id="IPR046960">
    <property type="entry name" value="PPR_At4g14850-like_plant"/>
</dbReference>
<dbReference type="GO" id="GO:0009451">
    <property type="term" value="P:RNA modification"/>
    <property type="evidence" value="ECO:0007669"/>
    <property type="project" value="InterPro"/>
</dbReference>
<dbReference type="GO" id="GO:0008270">
    <property type="term" value="F:zinc ion binding"/>
    <property type="evidence" value="ECO:0007669"/>
    <property type="project" value="InterPro"/>
</dbReference>
<organism evidence="5 6">
    <name type="scientific">Nelumbo nucifera</name>
    <name type="common">Sacred lotus</name>
    <dbReference type="NCBI Taxonomy" id="4432"/>
    <lineage>
        <taxon>Eukaryota</taxon>
        <taxon>Viridiplantae</taxon>
        <taxon>Streptophyta</taxon>
        <taxon>Embryophyta</taxon>
        <taxon>Tracheophyta</taxon>
        <taxon>Spermatophyta</taxon>
        <taxon>Magnoliopsida</taxon>
        <taxon>Proteales</taxon>
        <taxon>Nelumbonaceae</taxon>
        <taxon>Nelumbo</taxon>
    </lineage>
</organism>
<sequence>MEMEIRLLKPLAEIERVQKQLTLSLLKSRETTATSKHLKALHVHLIRTGLHQSSYAVGNFVAHCATLGSMGYATQVFNQMSEPNSFVWNTMIRGFQQNQQPEQALAFFDQMRIRSIRPDCFTFPFVIRACANLQYFRTGRCVHAQLFKICLHDDVFIATSLIEFYGISWDMMTAQQVFDEMPVKDSVSWTTLLSGYVNHCSDLKKARQLFDEMPAKDLVAWNTIIGGYVKVGDMELANKLFDQAPIKDLLMYNTLLGGFAKHGEPQVVLQFFDKMPERDVVSWNSAIGGLVQNKRINEAMALFHRMQMENSKPNEVTLVSILSACAQAGALDVGRWIHSYIDRNAVDLKVVVGTALVNMYSKCGALESAQHVFDCMPDRDVVAWNAMIMGFSMNGQSKNALELFSQMRREDVKPNEITMIGVLSACTHSGLIDEGRKHFDGMRHELGITPKIEHYGCMVDLLGRSGLLEEAYKFIQDMPIVPHAGVWGALLGACKIHGNITLAELAIQHLVELDPEDGGYLSIMSNIYANAGRWDDVAKVRQLMIEKGISKLRGCSSIEINGEIHEFGAEEKIHPRSKEIYEMIDEISKQLRIAGHAASTTEVFFDVEEEEKEKALFFHSEKLAAAFGLIATDKGVTLRIVKNLRICADCHSAIKIISRIFDREIVVRDRSRFHHFKKGTCSCGDYW</sequence>
<reference evidence="5 6" key="1">
    <citation type="journal article" date="2020" name="Mol. Biol. Evol.">
        <title>Distinct Expression and Methylation Patterns for Genes with Different Fates following a Single Whole-Genome Duplication in Flowering Plants.</title>
        <authorList>
            <person name="Shi T."/>
            <person name="Rahmani R.S."/>
            <person name="Gugger P.F."/>
            <person name="Wang M."/>
            <person name="Li H."/>
            <person name="Zhang Y."/>
            <person name="Li Z."/>
            <person name="Wang Q."/>
            <person name="Van de Peer Y."/>
            <person name="Marchal K."/>
            <person name="Chen J."/>
        </authorList>
    </citation>
    <scope>NUCLEOTIDE SEQUENCE [LARGE SCALE GENOMIC DNA]</scope>
    <source>
        <tissue evidence="5">Leaf</tissue>
    </source>
</reference>
<feature type="repeat" description="PPR" evidence="3">
    <location>
        <begin position="380"/>
        <end position="414"/>
    </location>
</feature>
<keyword evidence="6" id="KW-1185">Reference proteome</keyword>
<feature type="repeat" description="PPR" evidence="3">
    <location>
        <begin position="279"/>
        <end position="313"/>
    </location>
</feature>
<dbReference type="NCBIfam" id="TIGR00756">
    <property type="entry name" value="PPR"/>
    <property type="match status" value="6"/>
</dbReference>
<protein>
    <recommendedName>
        <fullName evidence="4">DYW domain-containing protein</fullName>
    </recommendedName>
</protein>
<comment type="similarity">
    <text evidence="1">Belongs to the PPR family. PCMP-H subfamily.</text>
</comment>
<dbReference type="InterPro" id="IPR002885">
    <property type="entry name" value="PPR_rpt"/>
</dbReference>
<dbReference type="InterPro" id="IPR032867">
    <property type="entry name" value="DYW_dom"/>
</dbReference>
<feature type="repeat" description="PPR" evidence="3">
    <location>
        <begin position="185"/>
        <end position="220"/>
    </location>
</feature>
<feature type="repeat" description="PPR" evidence="3">
    <location>
        <begin position="248"/>
        <end position="278"/>
    </location>
</feature>
<dbReference type="EMBL" id="DUZY01000002">
    <property type="protein sequence ID" value="DAD26443.1"/>
    <property type="molecule type" value="Genomic_DNA"/>
</dbReference>
<feature type="repeat" description="PPR" evidence="3">
    <location>
        <begin position="84"/>
        <end position="118"/>
    </location>
</feature>
<dbReference type="PROSITE" id="PS51375">
    <property type="entry name" value="PPR"/>
    <property type="match status" value="5"/>
</dbReference>
<dbReference type="InterPro" id="IPR011990">
    <property type="entry name" value="TPR-like_helical_dom_sf"/>
</dbReference>
<evidence type="ECO:0000256" key="3">
    <source>
        <dbReference type="PROSITE-ProRule" id="PRU00708"/>
    </source>
</evidence>
<evidence type="ECO:0000313" key="5">
    <source>
        <dbReference type="EMBL" id="DAD26443.1"/>
    </source>
</evidence>
<dbReference type="InterPro" id="IPR046848">
    <property type="entry name" value="E_motif"/>
</dbReference>
<gene>
    <name evidence="5" type="ORF">HUJ06_027911</name>
</gene>
<dbReference type="Pfam" id="PF01535">
    <property type="entry name" value="PPR"/>
    <property type="match status" value="3"/>
</dbReference>
<proteinExistence type="inferred from homology"/>
<evidence type="ECO:0000313" key="6">
    <source>
        <dbReference type="Proteomes" id="UP000607653"/>
    </source>
</evidence>
<dbReference type="Proteomes" id="UP000607653">
    <property type="component" value="Unassembled WGS sequence"/>
</dbReference>